<proteinExistence type="predicted"/>
<reference evidence="6" key="1">
    <citation type="journal article" date="2014" name="Int. J. Syst. Evol. Microbiol.">
        <title>Complete genome sequence of Corynebacterium casei LMG S-19264T (=DSM 44701T), isolated from a smear-ripened cheese.</title>
        <authorList>
            <consortium name="US DOE Joint Genome Institute (JGI-PGF)"/>
            <person name="Walter F."/>
            <person name="Albersmeier A."/>
            <person name="Kalinowski J."/>
            <person name="Ruckert C."/>
        </authorList>
    </citation>
    <scope>NUCLEOTIDE SEQUENCE</scope>
    <source>
        <strain evidence="6">VKM Ac-1321</strain>
    </source>
</reference>
<dbReference type="InterPro" id="IPR050109">
    <property type="entry name" value="HTH-type_TetR-like_transc_reg"/>
</dbReference>
<comment type="caution">
    <text evidence="6">The sequence shown here is derived from an EMBL/GenBank/DDBJ whole genome shotgun (WGS) entry which is preliminary data.</text>
</comment>
<keyword evidence="1" id="KW-0805">Transcription regulation</keyword>
<dbReference type="PANTHER" id="PTHR30055">
    <property type="entry name" value="HTH-TYPE TRANSCRIPTIONAL REGULATOR RUTR"/>
    <property type="match status" value="1"/>
</dbReference>
<evidence type="ECO:0000256" key="2">
    <source>
        <dbReference type="ARBA" id="ARBA00023125"/>
    </source>
</evidence>
<name>A0A9W6KRY2_9ACTN</name>
<gene>
    <name evidence="6" type="ORF">GCM10017581_073010</name>
</gene>
<dbReference type="InterPro" id="IPR001647">
    <property type="entry name" value="HTH_TetR"/>
</dbReference>
<dbReference type="GO" id="GO:0000976">
    <property type="term" value="F:transcription cis-regulatory region binding"/>
    <property type="evidence" value="ECO:0007669"/>
    <property type="project" value="TreeGrafter"/>
</dbReference>
<dbReference type="Gene3D" id="1.10.10.60">
    <property type="entry name" value="Homeodomain-like"/>
    <property type="match status" value="1"/>
</dbReference>
<dbReference type="PRINTS" id="PR00455">
    <property type="entry name" value="HTHTETR"/>
</dbReference>
<evidence type="ECO:0000313" key="6">
    <source>
        <dbReference type="EMBL" id="GLL05554.1"/>
    </source>
</evidence>
<dbReference type="GO" id="GO:0003700">
    <property type="term" value="F:DNA-binding transcription factor activity"/>
    <property type="evidence" value="ECO:0007669"/>
    <property type="project" value="TreeGrafter"/>
</dbReference>
<reference evidence="6" key="2">
    <citation type="submission" date="2023-01" db="EMBL/GenBank/DDBJ databases">
        <authorList>
            <person name="Sun Q."/>
            <person name="Evtushenko L."/>
        </authorList>
    </citation>
    <scope>NUCLEOTIDE SEQUENCE</scope>
    <source>
        <strain evidence="6">VKM Ac-1321</strain>
    </source>
</reference>
<dbReference type="PROSITE" id="PS50977">
    <property type="entry name" value="HTH_TETR_2"/>
    <property type="match status" value="1"/>
</dbReference>
<sequence length="212" mass="22810">MSLRDVKRARTREAIVAAATDLFERHGYEQTTIADIAAAAEIGTRTFFGYFASKEDVLFPETDRRLEAAIRAIAQRAPGDRPAEVLLRALTIVGEDSDDLSGRLAALRLRFIAEIPSVRGKGLQTQMDMQQELARHLAAAYPDELDPVLAGALVGAFVGAVTGALHALLGDDGPDGTNHDPAVVQKAVEHATSVALRPWIAHDVRQIGDPNV</sequence>
<keyword evidence="7" id="KW-1185">Reference proteome</keyword>
<dbReference type="InterPro" id="IPR009057">
    <property type="entry name" value="Homeodomain-like_sf"/>
</dbReference>
<protein>
    <recommendedName>
        <fullName evidence="5">HTH tetR-type domain-containing protein</fullName>
    </recommendedName>
</protein>
<dbReference type="InterPro" id="IPR023772">
    <property type="entry name" value="DNA-bd_HTH_TetR-type_CS"/>
</dbReference>
<feature type="domain" description="HTH tetR-type" evidence="5">
    <location>
        <begin position="9"/>
        <end position="69"/>
    </location>
</feature>
<dbReference type="EMBL" id="BSFP01000059">
    <property type="protein sequence ID" value="GLL05554.1"/>
    <property type="molecule type" value="Genomic_DNA"/>
</dbReference>
<dbReference type="Gene3D" id="1.10.357.10">
    <property type="entry name" value="Tetracycline Repressor, domain 2"/>
    <property type="match status" value="1"/>
</dbReference>
<organism evidence="6 7">
    <name type="scientific">Dactylosporangium matsuzakiense</name>
    <dbReference type="NCBI Taxonomy" id="53360"/>
    <lineage>
        <taxon>Bacteria</taxon>
        <taxon>Bacillati</taxon>
        <taxon>Actinomycetota</taxon>
        <taxon>Actinomycetes</taxon>
        <taxon>Micromonosporales</taxon>
        <taxon>Micromonosporaceae</taxon>
        <taxon>Dactylosporangium</taxon>
    </lineage>
</organism>
<keyword evidence="3" id="KW-0804">Transcription</keyword>
<evidence type="ECO:0000256" key="1">
    <source>
        <dbReference type="ARBA" id="ARBA00023015"/>
    </source>
</evidence>
<accession>A0A9W6KRY2</accession>
<dbReference type="AlphaFoldDB" id="A0A9W6KRY2"/>
<dbReference type="PROSITE" id="PS01081">
    <property type="entry name" value="HTH_TETR_1"/>
    <property type="match status" value="1"/>
</dbReference>
<evidence type="ECO:0000259" key="5">
    <source>
        <dbReference type="PROSITE" id="PS50977"/>
    </source>
</evidence>
<evidence type="ECO:0000256" key="4">
    <source>
        <dbReference type="PROSITE-ProRule" id="PRU00335"/>
    </source>
</evidence>
<evidence type="ECO:0000256" key="3">
    <source>
        <dbReference type="ARBA" id="ARBA00023163"/>
    </source>
</evidence>
<dbReference type="Pfam" id="PF00440">
    <property type="entry name" value="TetR_N"/>
    <property type="match status" value="1"/>
</dbReference>
<keyword evidence="2 4" id="KW-0238">DNA-binding</keyword>
<dbReference type="RefSeq" id="WP_261959384.1">
    <property type="nucleotide sequence ID" value="NZ_BAAAXA010000001.1"/>
</dbReference>
<dbReference type="SUPFAM" id="SSF46689">
    <property type="entry name" value="Homeodomain-like"/>
    <property type="match status" value="1"/>
</dbReference>
<dbReference type="PANTHER" id="PTHR30055:SF238">
    <property type="entry name" value="MYCOFACTOCIN BIOSYNTHESIS TRANSCRIPTIONAL REGULATOR MFTR-RELATED"/>
    <property type="match status" value="1"/>
</dbReference>
<dbReference type="Proteomes" id="UP001143480">
    <property type="component" value="Unassembled WGS sequence"/>
</dbReference>
<feature type="DNA-binding region" description="H-T-H motif" evidence="4">
    <location>
        <begin position="32"/>
        <end position="51"/>
    </location>
</feature>
<evidence type="ECO:0000313" key="7">
    <source>
        <dbReference type="Proteomes" id="UP001143480"/>
    </source>
</evidence>